<dbReference type="InterPro" id="IPR046335">
    <property type="entry name" value="LacI/GalR-like_sensor"/>
</dbReference>
<sequence>MTLADIAAAAGVSTATVSRVMNQKPGVKDSTRAVVMRALQAAGYEQPRQHFSKHVVAVLVPELSNPSFPQFAQELTQVLFAAGYSAIVCPVSQGGYSETQYLDMLLDSDLSGIISVSGASADSLASKAPYHRLQDARMPAVYINGSNESIDAPFFCSSDAAGIRLAVDHLRGLGHSRIGLAVGEPRYLPTSRKIEAFAALGFPEDESVVTTEYTADGGARAGRRLLQSGHTAVICGSDVMALGLMRDAERHGLRAPGDFSVVGYDDSPIMRLTNLTTVRQPVKTISEAAVSTLLRLIGGEEVPIEEQLFNPDLTIRQSTGTAPND</sequence>
<dbReference type="CDD" id="cd06267">
    <property type="entry name" value="PBP1_LacI_sugar_binding-like"/>
    <property type="match status" value="1"/>
</dbReference>
<keyword evidence="2" id="KW-0238">DNA-binding</keyword>
<dbReference type="SUPFAM" id="SSF47413">
    <property type="entry name" value="lambda repressor-like DNA-binding domains"/>
    <property type="match status" value="1"/>
</dbReference>
<accession>A0A1G9KJ69</accession>
<dbReference type="SMART" id="SM00354">
    <property type="entry name" value="HTH_LACI"/>
    <property type="match status" value="1"/>
</dbReference>
<dbReference type="RefSeq" id="WP_093250942.1">
    <property type="nucleotide sequence ID" value="NZ_FNGP01000003.1"/>
</dbReference>
<dbReference type="EMBL" id="FNGP01000003">
    <property type="protein sequence ID" value="SDL49453.1"/>
    <property type="molecule type" value="Genomic_DNA"/>
</dbReference>
<dbReference type="Pfam" id="PF00356">
    <property type="entry name" value="LacI"/>
    <property type="match status" value="1"/>
</dbReference>
<evidence type="ECO:0000256" key="3">
    <source>
        <dbReference type="ARBA" id="ARBA00023163"/>
    </source>
</evidence>
<dbReference type="OrthoDB" id="189006at2"/>
<protein>
    <submittedName>
        <fullName evidence="5">Transcriptional regulator, LacI family</fullName>
    </submittedName>
</protein>
<dbReference type="PRINTS" id="PR00036">
    <property type="entry name" value="HTHLACI"/>
</dbReference>
<dbReference type="InterPro" id="IPR010982">
    <property type="entry name" value="Lambda_DNA-bd_dom_sf"/>
</dbReference>
<dbReference type="GO" id="GO:0000976">
    <property type="term" value="F:transcription cis-regulatory region binding"/>
    <property type="evidence" value="ECO:0007669"/>
    <property type="project" value="TreeGrafter"/>
</dbReference>
<keyword evidence="3" id="KW-0804">Transcription</keyword>
<dbReference type="InterPro" id="IPR028082">
    <property type="entry name" value="Peripla_BP_I"/>
</dbReference>
<dbReference type="Gene3D" id="1.10.260.40">
    <property type="entry name" value="lambda repressor-like DNA-binding domains"/>
    <property type="match status" value="1"/>
</dbReference>
<gene>
    <name evidence="5" type="ORF">SAMN04488242_1652</name>
</gene>
<evidence type="ECO:0000259" key="4">
    <source>
        <dbReference type="PROSITE" id="PS50932"/>
    </source>
</evidence>
<dbReference type="PROSITE" id="PS50932">
    <property type="entry name" value="HTH_LACI_2"/>
    <property type="match status" value="1"/>
</dbReference>
<dbReference type="Pfam" id="PF13377">
    <property type="entry name" value="Peripla_BP_3"/>
    <property type="match status" value="1"/>
</dbReference>
<keyword evidence="1" id="KW-0805">Transcription regulation</keyword>
<evidence type="ECO:0000313" key="5">
    <source>
        <dbReference type="EMBL" id="SDL49453.1"/>
    </source>
</evidence>
<feature type="domain" description="HTH lacI-type" evidence="4">
    <location>
        <begin position="1"/>
        <end position="44"/>
    </location>
</feature>
<organism evidence="5 6">
    <name type="scientific">Tessaracoccus oleiagri</name>
    <dbReference type="NCBI Taxonomy" id="686624"/>
    <lineage>
        <taxon>Bacteria</taxon>
        <taxon>Bacillati</taxon>
        <taxon>Actinomycetota</taxon>
        <taxon>Actinomycetes</taxon>
        <taxon>Propionibacteriales</taxon>
        <taxon>Propionibacteriaceae</taxon>
        <taxon>Tessaracoccus</taxon>
    </lineage>
</organism>
<reference evidence="5 6" key="1">
    <citation type="submission" date="2016-10" db="EMBL/GenBank/DDBJ databases">
        <authorList>
            <person name="de Groot N.N."/>
        </authorList>
    </citation>
    <scope>NUCLEOTIDE SEQUENCE [LARGE SCALE GENOMIC DNA]</scope>
    <source>
        <strain evidence="5 6">CGMCC 1.9159</strain>
    </source>
</reference>
<dbReference type="STRING" id="686624.SAMN04488242_1652"/>
<dbReference type="PROSITE" id="PS00356">
    <property type="entry name" value="HTH_LACI_1"/>
    <property type="match status" value="1"/>
</dbReference>
<dbReference type="GO" id="GO:0003700">
    <property type="term" value="F:DNA-binding transcription factor activity"/>
    <property type="evidence" value="ECO:0007669"/>
    <property type="project" value="TreeGrafter"/>
</dbReference>
<name>A0A1G9KJ69_9ACTN</name>
<dbReference type="AlphaFoldDB" id="A0A1G9KJ69"/>
<dbReference type="CDD" id="cd01392">
    <property type="entry name" value="HTH_LacI"/>
    <property type="match status" value="1"/>
</dbReference>
<dbReference type="PANTHER" id="PTHR30146:SF153">
    <property type="entry name" value="LACTOSE OPERON REPRESSOR"/>
    <property type="match status" value="1"/>
</dbReference>
<dbReference type="InterPro" id="IPR000843">
    <property type="entry name" value="HTH_LacI"/>
</dbReference>
<dbReference type="PANTHER" id="PTHR30146">
    <property type="entry name" value="LACI-RELATED TRANSCRIPTIONAL REPRESSOR"/>
    <property type="match status" value="1"/>
</dbReference>
<dbReference type="SUPFAM" id="SSF53822">
    <property type="entry name" value="Periplasmic binding protein-like I"/>
    <property type="match status" value="1"/>
</dbReference>
<evidence type="ECO:0000256" key="2">
    <source>
        <dbReference type="ARBA" id="ARBA00023125"/>
    </source>
</evidence>
<keyword evidence="6" id="KW-1185">Reference proteome</keyword>
<dbReference type="Gene3D" id="3.40.50.2300">
    <property type="match status" value="2"/>
</dbReference>
<proteinExistence type="predicted"/>
<evidence type="ECO:0000313" key="6">
    <source>
        <dbReference type="Proteomes" id="UP000199475"/>
    </source>
</evidence>
<dbReference type="Proteomes" id="UP000199475">
    <property type="component" value="Unassembled WGS sequence"/>
</dbReference>
<evidence type="ECO:0000256" key="1">
    <source>
        <dbReference type="ARBA" id="ARBA00023015"/>
    </source>
</evidence>